<keyword evidence="4" id="KW-1185">Reference proteome</keyword>
<dbReference type="AlphaFoldDB" id="A0A923PS18"/>
<dbReference type="SUPFAM" id="SSF54373">
    <property type="entry name" value="FAD-linked reductases, C-terminal domain"/>
    <property type="match status" value="1"/>
</dbReference>
<evidence type="ECO:0000259" key="2">
    <source>
        <dbReference type="Pfam" id="PF01593"/>
    </source>
</evidence>
<reference evidence="3" key="1">
    <citation type="submission" date="2020-08" db="EMBL/GenBank/DDBJ databases">
        <title>Lewinella bacteria from marine environments.</title>
        <authorList>
            <person name="Zhong Y."/>
        </authorList>
    </citation>
    <scope>NUCLEOTIDE SEQUENCE</scope>
    <source>
        <strain evidence="3">KCTC 42187</strain>
    </source>
</reference>
<evidence type="ECO:0000256" key="1">
    <source>
        <dbReference type="ARBA" id="ARBA00005995"/>
    </source>
</evidence>
<comment type="similarity">
    <text evidence="1">Belongs to the flavin monoamine oxidase family.</text>
</comment>
<protein>
    <submittedName>
        <fullName evidence="3">FAD-dependent oxidoreductase</fullName>
    </submittedName>
</protein>
<dbReference type="InterPro" id="IPR050703">
    <property type="entry name" value="Flavin_MAO"/>
</dbReference>
<accession>A0A923PS18</accession>
<proteinExistence type="inferred from homology"/>
<dbReference type="SUPFAM" id="SSF51905">
    <property type="entry name" value="FAD/NAD(P)-binding domain"/>
    <property type="match status" value="1"/>
</dbReference>
<dbReference type="Pfam" id="PF01593">
    <property type="entry name" value="Amino_oxidase"/>
    <property type="match status" value="2"/>
</dbReference>
<feature type="domain" description="Amine oxidase" evidence="2">
    <location>
        <begin position="108"/>
        <end position="353"/>
    </location>
</feature>
<dbReference type="PANTHER" id="PTHR43563">
    <property type="entry name" value="AMINE OXIDASE"/>
    <property type="match status" value="1"/>
</dbReference>
<dbReference type="PRINTS" id="PR00420">
    <property type="entry name" value="RNGMNOXGNASE"/>
</dbReference>
<dbReference type="EMBL" id="JACSIT010000152">
    <property type="protein sequence ID" value="MBC6996423.1"/>
    <property type="molecule type" value="Genomic_DNA"/>
</dbReference>
<feature type="domain" description="Amine oxidase" evidence="2">
    <location>
        <begin position="16"/>
        <end position="93"/>
    </location>
</feature>
<dbReference type="InterPro" id="IPR036188">
    <property type="entry name" value="FAD/NAD-bd_sf"/>
</dbReference>
<name>A0A923PS18_9BACT</name>
<dbReference type="Proteomes" id="UP000650081">
    <property type="component" value="Unassembled WGS sequence"/>
</dbReference>
<evidence type="ECO:0000313" key="3">
    <source>
        <dbReference type="EMBL" id="MBC6996423.1"/>
    </source>
</evidence>
<dbReference type="InterPro" id="IPR002937">
    <property type="entry name" value="Amino_oxidase"/>
</dbReference>
<organism evidence="3 4">
    <name type="scientific">Neolewinella lacunae</name>
    <dbReference type="NCBI Taxonomy" id="1517758"/>
    <lineage>
        <taxon>Bacteria</taxon>
        <taxon>Pseudomonadati</taxon>
        <taxon>Bacteroidota</taxon>
        <taxon>Saprospiria</taxon>
        <taxon>Saprospirales</taxon>
        <taxon>Lewinellaceae</taxon>
        <taxon>Neolewinella</taxon>
    </lineage>
</organism>
<evidence type="ECO:0000313" key="4">
    <source>
        <dbReference type="Proteomes" id="UP000650081"/>
    </source>
</evidence>
<gene>
    <name evidence="3" type="ORF">H9S92_19785</name>
</gene>
<dbReference type="PANTHER" id="PTHR43563:SF14">
    <property type="entry name" value="AMINE OXIDASE"/>
    <property type="match status" value="1"/>
</dbReference>
<sequence>MPTPRLHPIIILGAGLSGLTLAYRLSQRGQESLILEARNRLGGRILTSRSAPTAALELGATWLGQKHGALVALLEELGLATFEQVTGGRAIYEAISTSPPQVVQLPPNEEPTLRIAGGTDTLIQKLAAALPPDCLQLETRVEHLELLPDGLAVHTNRGEYRAARVISTLPPHLLVATVHISPALPTALREIAETTHTWMGESIKVGLRYAKPFWHSTGGPGGTIFSNVGPVSEMYDHSNVEDDHYALKGFLNGVYYSLRPEERRAMVLDQLRKYYGGVVDEYLAYEEGVWRQEPFTFAPYASHVLPHQHNGHPVFRQPYLEGRLLLAGSETAAEYPGYMDGAVRSAEWAARQCQALAQKEKLNEQ</sequence>
<comment type="caution">
    <text evidence="3">The sequence shown here is derived from an EMBL/GenBank/DDBJ whole genome shotgun (WGS) entry which is preliminary data.</text>
</comment>
<dbReference type="RefSeq" id="WP_187468429.1">
    <property type="nucleotide sequence ID" value="NZ_JACSIT010000152.1"/>
</dbReference>
<dbReference type="Gene3D" id="3.50.50.60">
    <property type="entry name" value="FAD/NAD(P)-binding domain"/>
    <property type="match status" value="2"/>
</dbReference>
<dbReference type="GO" id="GO:0016491">
    <property type="term" value="F:oxidoreductase activity"/>
    <property type="evidence" value="ECO:0007669"/>
    <property type="project" value="InterPro"/>
</dbReference>